<accession>A0A382KX41</accession>
<dbReference type="InterPro" id="IPR027417">
    <property type="entry name" value="P-loop_NTPase"/>
</dbReference>
<dbReference type="SUPFAM" id="SSF52540">
    <property type="entry name" value="P-loop containing nucleoside triphosphate hydrolases"/>
    <property type="match status" value="1"/>
</dbReference>
<dbReference type="Gene3D" id="3.40.50.300">
    <property type="entry name" value="P-loop containing nucleotide triphosphate hydrolases"/>
    <property type="match status" value="1"/>
</dbReference>
<feature type="domain" description="Clp ATPase C-terminal" evidence="5">
    <location>
        <begin position="151"/>
        <end position="247"/>
    </location>
</feature>
<protein>
    <recommendedName>
        <fullName evidence="5">Clp ATPase C-terminal domain-containing protein</fullName>
    </recommendedName>
</protein>
<reference evidence="6" key="1">
    <citation type="submission" date="2018-05" db="EMBL/GenBank/DDBJ databases">
        <authorList>
            <person name="Lanie J.A."/>
            <person name="Ng W.-L."/>
            <person name="Kazmierczak K.M."/>
            <person name="Andrzejewski T.M."/>
            <person name="Davidsen T.M."/>
            <person name="Wayne K.J."/>
            <person name="Tettelin H."/>
            <person name="Glass J.I."/>
            <person name="Rusch D."/>
            <person name="Podicherti R."/>
            <person name="Tsui H.-C.T."/>
            <person name="Winkler M.E."/>
        </authorList>
    </citation>
    <scope>NUCLEOTIDE SEQUENCE</scope>
</reference>
<evidence type="ECO:0000256" key="1">
    <source>
        <dbReference type="ARBA" id="ARBA00022490"/>
    </source>
</evidence>
<dbReference type="GO" id="GO:0051603">
    <property type="term" value="P:proteolysis involved in protein catabolic process"/>
    <property type="evidence" value="ECO:0007669"/>
    <property type="project" value="TreeGrafter"/>
</dbReference>
<evidence type="ECO:0000256" key="4">
    <source>
        <dbReference type="ARBA" id="ARBA00023186"/>
    </source>
</evidence>
<dbReference type="InterPro" id="IPR019489">
    <property type="entry name" value="Clp_ATPase_C"/>
</dbReference>
<evidence type="ECO:0000256" key="3">
    <source>
        <dbReference type="ARBA" id="ARBA00022840"/>
    </source>
</evidence>
<dbReference type="InterPro" id="IPR050052">
    <property type="entry name" value="ATP-dep_Clp_protease_ClpX"/>
</dbReference>
<sequence length="259" mass="28981">QVMGPIGMDDMTGNIQDMLSNVLPRKDKTQQLNVEDAREVFINEEAEKLIDMDDVIKLALNRSEQNGIIFLDEIDKIAGSDSSGGPDVSREGVQRDILPIIEGCTVSTKYGQVKTDHVLFIAAGAFHVSKPSDLIPELQGRFPIRVEMNNLTKADFVKILIKPKNALIIQYIALLNAEGVELKFLKDAIQEIAAIATELNDKMENIGARRLHTVMTSLLEDILFQLPDKKITHVKLDKAMVNEKLSTISEDEDLRRYIL</sequence>
<evidence type="ECO:0000259" key="5">
    <source>
        <dbReference type="SMART" id="SM01086"/>
    </source>
</evidence>
<dbReference type="PANTHER" id="PTHR48102">
    <property type="entry name" value="ATP-DEPENDENT CLP PROTEASE ATP-BINDING SUBUNIT CLPX-LIKE, MITOCHONDRIAL-RELATED"/>
    <property type="match status" value="1"/>
</dbReference>
<dbReference type="GO" id="GO:0005524">
    <property type="term" value="F:ATP binding"/>
    <property type="evidence" value="ECO:0007669"/>
    <property type="project" value="UniProtKB-KW"/>
</dbReference>
<dbReference type="EMBL" id="UINC01083310">
    <property type="protein sequence ID" value="SVC28899.1"/>
    <property type="molecule type" value="Genomic_DNA"/>
</dbReference>
<dbReference type="GO" id="GO:0008233">
    <property type="term" value="F:peptidase activity"/>
    <property type="evidence" value="ECO:0007669"/>
    <property type="project" value="InterPro"/>
</dbReference>
<keyword evidence="1" id="KW-0963">Cytoplasm</keyword>
<name>A0A382KX41_9ZZZZ</name>
<proteinExistence type="predicted"/>
<keyword evidence="4" id="KW-0143">Chaperone</keyword>
<dbReference type="InterPro" id="IPR003959">
    <property type="entry name" value="ATPase_AAA_core"/>
</dbReference>
<dbReference type="AlphaFoldDB" id="A0A382KX41"/>
<dbReference type="NCBIfam" id="TIGR00390">
    <property type="entry name" value="hslU"/>
    <property type="match status" value="1"/>
</dbReference>
<dbReference type="GO" id="GO:0009376">
    <property type="term" value="C:HslUV protease complex"/>
    <property type="evidence" value="ECO:0007669"/>
    <property type="project" value="InterPro"/>
</dbReference>
<keyword evidence="3" id="KW-0067">ATP-binding</keyword>
<keyword evidence="2" id="KW-0547">Nucleotide-binding</keyword>
<dbReference type="InterPro" id="IPR004491">
    <property type="entry name" value="HslU"/>
</dbReference>
<organism evidence="6">
    <name type="scientific">marine metagenome</name>
    <dbReference type="NCBI Taxonomy" id="408172"/>
    <lineage>
        <taxon>unclassified sequences</taxon>
        <taxon>metagenomes</taxon>
        <taxon>ecological metagenomes</taxon>
    </lineage>
</organism>
<feature type="non-terminal residue" evidence="6">
    <location>
        <position position="1"/>
    </location>
</feature>
<gene>
    <name evidence="6" type="ORF">METZ01_LOCUS281753</name>
</gene>
<dbReference type="Pfam" id="PF07724">
    <property type="entry name" value="AAA_2"/>
    <property type="match status" value="1"/>
</dbReference>
<dbReference type="FunFam" id="3.40.50.300:FF:000213">
    <property type="entry name" value="ATP-dependent protease ATPase subunit HslU"/>
    <property type="match status" value="1"/>
</dbReference>
<dbReference type="SMART" id="SM01086">
    <property type="entry name" value="ClpB_D2-small"/>
    <property type="match status" value="1"/>
</dbReference>
<dbReference type="PANTHER" id="PTHR48102:SF3">
    <property type="entry name" value="ATP-DEPENDENT PROTEASE ATPASE SUBUNIT HSLU"/>
    <property type="match status" value="1"/>
</dbReference>
<dbReference type="GO" id="GO:0016887">
    <property type="term" value="F:ATP hydrolysis activity"/>
    <property type="evidence" value="ECO:0007669"/>
    <property type="project" value="InterPro"/>
</dbReference>
<dbReference type="Gene3D" id="1.10.8.60">
    <property type="match status" value="1"/>
</dbReference>
<evidence type="ECO:0000256" key="2">
    <source>
        <dbReference type="ARBA" id="ARBA00022741"/>
    </source>
</evidence>
<evidence type="ECO:0000313" key="6">
    <source>
        <dbReference type="EMBL" id="SVC28899.1"/>
    </source>
</evidence>